<name>A0A1H7YDR5_OLID1</name>
<dbReference type="InterPro" id="IPR000182">
    <property type="entry name" value="GNAT_dom"/>
</dbReference>
<dbReference type="PROSITE" id="PS51186">
    <property type="entry name" value="GNAT"/>
    <property type="match status" value="1"/>
</dbReference>
<dbReference type="Proteomes" id="UP000199421">
    <property type="component" value="Unassembled WGS sequence"/>
</dbReference>
<reference evidence="3" key="1">
    <citation type="submission" date="2016-10" db="EMBL/GenBank/DDBJ databases">
        <authorList>
            <person name="Varghese N."/>
            <person name="Submissions S."/>
        </authorList>
    </citation>
    <scope>NUCLEOTIDE SEQUENCE [LARGE SCALE GENOMIC DNA]</scope>
    <source>
        <strain evidence="3">DSM 18733</strain>
    </source>
</reference>
<evidence type="ECO:0000313" key="2">
    <source>
        <dbReference type="EMBL" id="SEM43467.1"/>
    </source>
</evidence>
<feature type="domain" description="N-acetyltransferase" evidence="1">
    <location>
        <begin position="1"/>
        <end position="136"/>
    </location>
</feature>
<dbReference type="SUPFAM" id="SSF55729">
    <property type="entry name" value="Acyl-CoA N-acyltransferases (Nat)"/>
    <property type="match status" value="1"/>
</dbReference>
<dbReference type="RefSeq" id="WP_093331763.1">
    <property type="nucleotide sequence ID" value="NZ_FOAF01000012.1"/>
</dbReference>
<evidence type="ECO:0000259" key="1">
    <source>
        <dbReference type="PROSITE" id="PS51186"/>
    </source>
</evidence>
<organism evidence="2 3">
    <name type="scientific">Olivibacter domesticus</name>
    <name type="common">Pseudosphingobacterium domesticum</name>
    <dbReference type="NCBI Taxonomy" id="407022"/>
    <lineage>
        <taxon>Bacteria</taxon>
        <taxon>Pseudomonadati</taxon>
        <taxon>Bacteroidota</taxon>
        <taxon>Sphingobacteriia</taxon>
        <taxon>Sphingobacteriales</taxon>
        <taxon>Sphingobacteriaceae</taxon>
        <taxon>Olivibacter</taxon>
    </lineage>
</organism>
<accession>A0A1H7YDR5</accession>
<keyword evidence="2" id="KW-0808">Transferase</keyword>
<keyword evidence="2" id="KW-0012">Acyltransferase</keyword>
<dbReference type="GO" id="GO:0016747">
    <property type="term" value="F:acyltransferase activity, transferring groups other than amino-acyl groups"/>
    <property type="evidence" value="ECO:0007669"/>
    <property type="project" value="InterPro"/>
</dbReference>
<proteinExistence type="predicted"/>
<protein>
    <submittedName>
        <fullName evidence="2">Predicted N-acyltransferase, GNAT family</fullName>
    </submittedName>
</protein>
<gene>
    <name evidence="2" type="ORF">SAMN05661044_05198</name>
</gene>
<dbReference type="STRING" id="407022.SAMN05661044_05198"/>
<dbReference type="CDD" id="cd04301">
    <property type="entry name" value="NAT_SF"/>
    <property type="match status" value="1"/>
</dbReference>
<keyword evidence="3" id="KW-1185">Reference proteome</keyword>
<evidence type="ECO:0000313" key="3">
    <source>
        <dbReference type="Proteomes" id="UP000199421"/>
    </source>
</evidence>
<dbReference type="EMBL" id="FOAF01000012">
    <property type="protein sequence ID" value="SEM43467.1"/>
    <property type="molecule type" value="Genomic_DNA"/>
</dbReference>
<sequence length="137" mass="15809">MSVIEQIHPLVTRRLRQEVLYPNQPIEHVILKEDDNGLHFGLYDNNKLISVVSLFIEGTEAQFRKFATDRNYQGKGYGSTLLNFILTYTKEQGVLNIWCNARISAIKFYKKHGFAGIGNPFVNNDIEYIRMAKTLDL</sequence>
<dbReference type="OrthoDB" id="1178186at2"/>
<dbReference type="Gene3D" id="3.40.630.30">
    <property type="match status" value="1"/>
</dbReference>
<dbReference type="Pfam" id="PF13673">
    <property type="entry name" value="Acetyltransf_10"/>
    <property type="match status" value="1"/>
</dbReference>
<dbReference type="InterPro" id="IPR016181">
    <property type="entry name" value="Acyl_CoA_acyltransferase"/>
</dbReference>
<dbReference type="AlphaFoldDB" id="A0A1H7YDR5"/>